<dbReference type="AlphaFoldDB" id="A0A8T3CS27"/>
<evidence type="ECO:0000313" key="3">
    <source>
        <dbReference type="EMBL" id="KAI1886761.1"/>
    </source>
</evidence>
<comment type="similarity">
    <text evidence="1">Belongs to the protein disulfide isomerase family.</text>
</comment>
<gene>
    <name evidence="3" type="ORF">AGOR_G00199130</name>
</gene>
<keyword evidence="2" id="KW-0732">Signal</keyword>
<sequence>MFCILFLSLFTASAIAEEKDGSLPRLADVTAAQSFIDAAEVVVIGFFQSEDSDGYKEFVASAAEVSPLPVALCSEKEVWATYSVTSDTISVFRKADQHQENLKLSDAKKVDSEGLTRFFRINELRYITEYNAVTAVGLFNSEVKTHLLLFVNRGNNDFTALKTKLGALAPEYTGKFLFVLVNGALQSNARSMGYFGLKSHDLPRVGIYDGDADRKWLMPPGKISTERVREFCDSFLKGTLQEQEEDTKQDSKIEL</sequence>
<keyword evidence="4" id="KW-1185">Reference proteome</keyword>
<feature type="signal peptide" evidence="2">
    <location>
        <begin position="1"/>
        <end position="16"/>
    </location>
</feature>
<dbReference type="InterPro" id="IPR036249">
    <property type="entry name" value="Thioredoxin-like_sf"/>
</dbReference>
<dbReference type="GO" id="GO:0005783">
    <property type="term" value="C:endoplasmic reticulum"/>
    <property type="evidence" value="ECO:0007669"/>
    <property type="project" value="TreeGrafter"/>
</dbReference>
<dbReference type="GO" id="GO:0006457">
    <property type="term" value="P:protein folding"/>
    <property type="evidence" value="ECO:0007669"/>
    <property type="project" value="TreeGrafter"/>
</dbReference>
<protein>
    <recommendedName>
        <fullName evidence="5">Endoplasmic reticulum resident protein 27</fullName>
    </recommendedName>
</protein>
<dbReference type="PANTHER" id="PTHR18929:SF253">
    <property type="entry name" value="ENDOPLASMIC RETICULUM RESIDENT PROTEIN 27"/>
    <property type="match status" value="1"/>
</dbReference>
<dbReference type="Gene3D" id="3.40.30.10">
    <property type="entry name" value="Glutaredoxin"/>
    <property type="match status" value="2"/>
</dbReference>
<evidence type="ECO:0000256" key="2">
    <source>
        <dbReference type="SAM" id="SignalP"/>
    </source>
</evidence>
<evidence type="ECO:0000313" key="4">
    <source>
        <dbReference type="Proteomes" id="UP000829720"/>
    </source>
</evidence>
<proteinExistence type="inferred from homology"/>
<dbReference type="PANTHER" id="PTHR18929">
    <property type="entry name" value="PROTEIN DISULFIDE ISOMERASE"/>
    <property type="match status" value="1"/>
</dbReference>
<comment type="caution">
    <text evidence="3">The sequence shown here is derived from an EMBL/GenBank/DDBJ whole genome shotgun (WGS) entry which is preliminary data.</text>
</comment>
<evidence type="ECO:0008006" key="5">
    <source>
        <dbReference type="Google" id="ProtNLM"/>
    </source>
</evidence>
<dbReference type="Pfam" id="PF13848">
    <property type="entry name" value="Thioredoxin_6"/>
    <property type="match status" value="1"/>
</dbReference>
<dbReference type="GO" id="GO:0034976">
    <property type="term" value="P:response to endoplasmic reticulum stress"/>
    <property type="evidence" value="ECO:0007669"/>
    <property type="project" value="TreeGrafter"/>
</dbReference>
<dbReference type="EMBL" id="JAERUA010000019">
    <property type="protein sequence ID" value="KAI1886761.1"/>
    <property type="molecule type" value="Genomic_DNA"/>
</dbReference>
<dbReference type="SUPFAM" id="SSF52833">
    <property type="entry name" value="Thioredoxin-like"/>
    <property type="match status" value="2"/>
</dbReference>
<dbReference type="CDD" id="cd02982">
    <property type="entry name" value="PDI_b'_family"/>
    <property type="match status" value="1"/>
</dbReference>
<evidence type="ECO:0000256" key="1">
    <source>
        <dbReference type="ARBA" id="ARBA00006347"/>
    </source>
</evidence>
<name>A0A8T3CS27_9TELE</name>
<dbReference type="OrthoDB" id="8667660at2759"/>
<dbReference type="GO" id="GO:0003756">
    <property type="term" value="F:protein disulfide isomerase activity"/>
    <property type="evidence" value="ECO:0007669"/>
    <property type="project" value="TreeGrafter"/>
</dbReference>
<feature type="chain" id="PRO_5035789967" description="Endoplasmic reticulum resident protein 27" evidence="2">
    <location>
        <begin position="17"/>
        <end position="255"/>
    </location>
</feature>
<dbReference type="Proteomes" id="UP000829720">
    <property type="component" value="Unassembled WGS sequence"/>
</dbReference>
<organism evidence="3 4">
    <name type="scientific">Albula goreensis</name>
    <dbReference type="NCBI Taxonomy" id="1534307"/>
    <lineage>
        <taxon>Eukaryota</taxon>
        <taxon>Metazoa</taxon>
        <taxon>Chordata</taxon>
        <taxon>Craniata</taxon>
        <taxon>Vertebrata</taxon>
        <taxon>Euteleostomi</taxon>
        <taxon>Actinopterygii</taxon>
        <taxon>Neopterygii</taxon>
        <taxon>Teleostei</taxon>
        <taxon>Albuliformes</taxon>
        <taxon>Albulidae</taxon>
        <taxon>Albula</taxon>
    </lineage>
</organism>
<dbReference type="CDD" id="cd02981">
    <property type="entry name" value="PDI_b_family"/>
    <property type="match status" value="1"/>
</dbReference>
<reference evidence="3" key="1">
    <citation type="submission" date="2021-01" db="EMBL/GenBank/DDBJ databases">
        <authorList>
            <person name="Zahm M."/>
            <person name="Roques C."/>
            <person name="Cabau C."/>
            <person name="Klopp C."/>
            <person name="Donnadieu C."/>
            <person name="Jouanno E."/>
            <person name="Lampietro C."/>
            <person name="Louis A."/>
            <person name="Herpin A."/>
            <person name="Echchiki A."/>
            <person name="Berthelot C."/>
            <person name="Parey E."/>
            <person name="Roest-Crollius H."/>
            <person name="Braasch I."/>
            <person name="Postlethwait J."/>
            <person name="Bobe J."/>
            <person name="Montfort J."/>
            <person name="Bouchez O."/>
            <person name="Begum T."/>
            <person name="Mejri S."/>
            <person name="Adams A."/>
            <person name="Chen W.-J."/>
            <person name="Guiguen Y."/>
        </authorList>
    </citation>
    <scope>NUCLEOTIDE SEQUENCE</scope>
    <source>
        <tissue evidence="3">Blood</tissue>
    </source>
</reference>
<accession>A0A8T3CS27</accession>